<keyword evidence="1" id="KW-0812">Transmembrane</keyword>
<gene>
    <name evidence="3" type="ORF">IAA64_06520</name>
</gene>
<dbReference type="Pfam" id="PF01471">
    <property type="entry name" value="PG_binding_1"/>
    <property type="match status" value="2"/>
</dbReference>
<dbReference type="PANTHER" id="PTHR43628">
    <property type="entry name" value="ACTIVATOR OF C KINASE PROTEIN 1-RELATED"/>
    <property type="match status" value="1"/>
</dbReference>
<dbReference type="InterPro" id="IPR011009">
    <property type="entry name" value="Kinase-like_dom_sf"/>
</dbReference>
<dbReference type="EMBL" id="DVOT01000124">
    <property type="protein sequence ID" value="HIV27605.1"/>
    <property type="molecule type" value="Genomic_DNA"/>
</dbReference>
<evidence type="ECO:0000313" key="4">
    <source>
        <dbReference type="Proteomes" id="UP000886884"/>
    </source>
</evidence>
<dbReference type="GO" id="GO:0004672">
    <property type="term" value="F:protein kinase activity"/>
    <property type="evidence" value="ECO:0007669"/>
    <property type="project" value="InterPro"/>
</dbReference>
<feature type="non-terminal residue" evidence="3">
    <location>
        <position position="3139"/>
    </location>
</feature>
<dbReference type="InterPro" id="IPR052945">
    <property type="entry name" value="Mitotic_Regulator"/>
</dbReference>
<organism evidence="3 4">
    <name type="scientific">Candidatus Ornithocaccomicrobium faecavium</name>
    <dbReference type="NCBI Taxonomy" id="2840890"/>
    <lineage>
        <taxon>Bacteria</taxon>
        <taxon>Bacillati</taxon>
        <taxon>Bacillota</taxon>
        <taxon>Clostridia</taxon>
        <taxon>Candidatus Ornithocaccomicrobium</taxon>
    </lineage>
</organism>
<dbReference type="SUPFAM" id="SSF56112">
    <property type="entry name" value="Protein kinase-like (PK-like)"/>
    <property type="match status" value="1"/>
</dbReference>
<dbReference type="Proteomes" id="UP000886884">
    <property type="component" value="Unassembled WGS sequence"/>
</dbReference>
<reference evidence="3" key="1">
    <citation type="submission" date="2020-10" db="EMBL/GenBank/DDBJ databases">
        <authorList>
            <person name="Gilroy R."/>
        </authorList>
    </citation>
    <scope>NUCLEOTIDE SEQUENCE</scope>
    <source>
        <strain evidence="3">CHK183-6373</strain>
    </source>
</reference>
<reference evidence="3" key="2">
    <citation type="journal article" date="2021" name="PeerJ">
        <title>Extensive microbial diversity within the chicken gut microbiome revealed by metagenomics and culture.</title>
        <authorList>
            <person name="Gilroy R."/>
            <person name="Ravi A."/>
            <person name="Getino M."/>
            <person name="Pursley I."/>
            <person name="Horton D.L."/>
            <person name="Alikhan N.F."/>
            <person name="Baker D."/>
            <person name="Gharbi K."/>
            <person name="Hall N."/>
            <person name="Watson M."/>
            <person name="Adriaenssens E.M."/>
            <person name="Foster-Nyarko E."/>
            <person name="Jarju S."/>
            <person name="Secka A."/>
            <person name="Antonio M."/>
            <person name="Oren A."/>
            <person name="Chaudhuri R.R."/>
            <person name="La Ragione R."/>
            <person name="Hildebrand F."/>
            <person name="Pallen M.J."/>
        </authorList>
    </citation>
    <scope>NUCLEOTIDE SEQUENCE</scope>
    <source>
        <strain evidence="3">CHK183-6373</strain>
    </source>
</reference>
<sequence length="3139" mass="343462">MRSFEERLKEYDKQGILGKWHLDGATLEEAYLGRGSFGRVYKIYCEERDSRGGRERYYNALKFLAIDAANSQDPNDPDLQKKLNRRLAKADHEIKIMKQLEGESNIAYFQSSQIIERKDTYEKSWDVLICMERLTLLKDYLRESNLVPGSYAYLKKVLYIWEELATALRVCEKNGIIHRDIKPGNVFYSSNTDHFKLSDFGEAARGKVRPGDPMRGTKAYISPEIYKAAGADNRADIYSLAVMIYELLNNGYRPFEQELRQERGSSIGTESAFEDKANSMRLEQQKPIPPIKGIAADINAVLLKCLQADPEKRFENCTELRDAVSVLRLKYSKVTSIQHNRRFLPALAGVLAVGVLGAAVYFLLKSSTRTTDLPSPTELRTPAADFSMLSPSFAEESPEGTFAATPAPAPTPTAAPTLVATPVPTPIPTATPTPAATPTATPTAETMPSAAPRISMHLDDGGASVATAGQQIAISGGFAVEQGAVDAEDLVLAVDGKPVEAEIWEEEAGSFAFRASVEAPDARDFLRLALQSRDGEVVYASEEWTIVAPAPVLQLSLESPVERTETGVILRGTIAANREIDWDAVSLRANGEEWALSLEETENALLREFAAEGTPEEGTESIRVVVDYAEANGDSARATGMAPIATPEPPPSLALVLEEENVASGVGEIDINGRVLVSGRVDAEEIELVVNGNRVEAEWTEIEGGYAFTVQLNMDLTETDALEIRARVRGDDAVAPVQERLPVVEPTLVPTPVRFAPIALQAREALDATWLGAGDALVLTGSAEPDAALDVTINGEISGSYVVEEDGTFIIEMPVVLFEQGANAVTLAYSGSGANAEAPVALSIGVDTIEPLLEVRPATVDQHARSVEARVLQEEAACEIALWVDGELWTTLEAQADSWVRLPLEKGELSEESVVEIVAQDRAGNQAVETVAFARTAAEIVVGNRETLESTIFGADARVWLALSAEPDSLLRVAWGECTWEVPTGETGELEIAIEQGALLRNTPDGTAEAVAAQGELLPAQGENTLEIGYITVGGYAMEDAPQTTISLQYDGIAPQMRFAQERLLPGQNEIEIQVPGEENGWEAVARVDEREVGRTDGGQVADSAVLRLAEGEQLSTGDVVVVDVYDAAGNRAQGTLAVEALTPISIVNREEAAQPKGASETVRLEIAAEPGAVLALSIAADEEEQAQVSAGADGMAYCDMGEWLREGETTVVIQYAEENSFPAAALAGTQADIVLYRDTLPPELSVEPAIITRDTMQLEIAVPNEENGYALQLWLDGALVFEGENSAQVPILAEYALKEDTSIQVVAVDRTGNRAEKQLHYENTSALAEALVDAEMVEFGAVNVGDTLSTDILVCCSGYDMRDGYVTIYFESESDGHSYRAVFEREEMTDSQRLSDVYAQGALNLNYADSAYIIHSISVPDCLSGEYRVTMRILTEHEEYSFELGTAKLGEKEKVGEIGEPYVNLGAQYAIGFDAPAQSAFRADDILLTGWVCRQSGSTPYFERYEVFDDLGRKVWTGYFETGTGELTQYFRQDINEKVSGLANCEMEAAGFVLALDLSEAGLADGTACTIQLYSSNEIGVSWETVHATILIDSAAPTPEHRTPTSAANVALPEKEMEIENTEMDDAQSEGEEPMDAEAMSRLGDRYFYGEEIEQSYEQAEEWYRRAAEAGDPAGMLGLGRCYEEGYDDQETAVEWYRQAAEAGNAEAQYALGNRYYFGEGVEQDYALAVEWYQKAVEGGNIDAMNNLAYCYELGQGVEQDYARAIEWYQRAADTGHAEAMNNLGFAYEYGKGVEQNSAQAVEWYRRAVDAGSIDAMNNLGFAYEYGNGVEQDYEQAVEWYRRAADAGSDSGMLNLGVCYDFGRGVEQDSAQAVEWYRNAIDAGNDAAMVNLAYCYEYGRGVEQDYAQAVDWYQKAADAGNADAMNNLGYCYFSGHGVEQDYAQAVEWYQRAVDAGSAAAMTNLGINYILGNGVQQDAARGVELLRQAADAGSAEAMHNLSACYFAGMGVEQDYVQALEWSKRAEAIQPGIATEEIAQLEELAAEQAEEAAEAMNLEDGDSGEAVLDLQTRLIELGYLAQGEDDGAFGRKTQEALERFQQDQGWEPTGVATAEVQEALFAGDVGGEVNLELAAKWYQRAADAGDAAAMSRLGDCYFQGQGVEADYEQAVEWYQKAADAGNAEGMTRLGDCYFHGQGVEVDYEQAVEWYQTAVEAGDAAAMSRLGDCYFQGRGIAMNFVRAAEWYQRAAEAGNADGMAGLGRCYEGGYGVEQNEELAIEWYEKAIELGNARAMANFLAYCYETGHGVEQDSARAVEWRQRAANTEDDGIMLELGRCYAEGEGVEQDDAQAAQWYQRAAEAGNVEAMYCLGECYSTGRGVEQDDAQAAEWYQRAADSGHAEAMSRLGNCYFGGTGVEQDYAQAVEWYRRAADAGDAGAMYRLGECYFSGLGVEQDYERAVEWYRKAADAGSIAAMFRLGERYRVGLGVERDYAQAVEWYQRAINEKDVDDNSYFSISYINAKLIECYYFLGESYFTGDGMEQDYAQAVEWYQKAADAENAEAMSRMGDCYFQGLGVERDYARAIEWYQKAAELGDTRAMVALGGCYEEGLGLEQDNEQAIQWYQKAAKAGNPEAMMSLGSYYDANAKDREDMELAAEWYQKAEEAGSLEAKAKVAEICYQLGYHGLEPEGIEEGLMWYRKAADAGNIEAMREIGTFYFYHGENDEQRSLAAEWYLKAAEAGDDQAMHFLGGCYIGGIGVERDYEKAIELYRKAAEAGDAGALRDLGFCYEHGVGVEQDYEQAVELYRKSAESGYTLAMGDLAYCYRQGNGVEKNNELALEWYKKATQWGKPQAMYDCGEFLETEIKDYVQALEWYQKAEENEPGIATEAIARVEKLIAEEAQEAAEAMNLEDGDSGEAVLDLQTRLIELGYLAEGEADGAFGGKTQEAVQRFQRDLGWEQTGVATAEVQEALFTGDVGGAMNLELATKWYQRAADAGDAEAMSRLGDCYFHGRGVEVDSAQAVEWYQKAAEAGNAEGMTRLGDCYFQGQGVEVDYEQAVEWYQTAAEAGDAAAMSRLGDCYFQGRGIAMNFVRAAEWYQRAAEAGNSDGMVGLGRCYEDGYGVEQDDELAMEWYQKAANA</sequence>
<dbReference type="PROSITE" id="PS00108">
    <property type="entry name" value="PROTEIN_KINASE_ST"/>
    <property type="match status" value="1"/>
</dbReference>
<dbReference type="InterPro" id="IPR019734">
    <property type="entry name" value="TPR_rpt"/>
</dbReference>
<dbReference type="InterPro" id="IPR036365">
    <property type="entry name" value="PGBD-like_sf"/>
</dbReference>
<feature type="transmembrane region" description="Helical" evidence="1">
    <location>
        <begin position="343"/>
        <end position="364"/>
    </location>
</feature>
<keyword evidence="1" id="KW-0472">Membrane</keyword>
<dbReference type="PANTHER" id="PTHR43628:SF1">
    <property type="entry name" value="CHITIN SYNTHASE REGULATORY FACTOR 2-RELATED"/>
    <property type="match status" value="1"/>
</dbReference>
<dbReference type="Pfam" id="PF08238">
    <property type="entry name" value="Sel1"/>
    <property type="match status" value="35"/>
</dbReference>
<protein>
    <submittedName>
        <fullName evidence="3">SEL1-like repeat protein</fullName>
    </submittedName>
</protein>
<dbReference type="InterPro" id="IPR011990">
    <property type="entry name" value="TPR-like_helical_dom_sf"/>
</dbReference>
<dbReference type="Gene3D" id="1.10.510.10">
    <property type="entry name" value="Transferase(Phosphotransferase) domain 1"/>
    <property type="match status" value="1"/>
</dbReference>
<evidence type="ECO:0000313" key="3">
    <source>
        <dbReference type="EMBL" id="HIV27605.1"/>
    </source>
</evidence>
<dbReference type="Pfam" id="PF00069">
    <property type="entry name" value="Pkinase"/>
    <property type="match status" value="1"/>
</dbReference>
<dbReference type="Gene3D" id="1.10.101.10">
    <property type="entry name" value="PGBD-like superfamily/PGBD"/>
    <property type="match status" value="1"/>
</dbReference>
<keyword evidence="1" id="KW-1133">Transmembrane helix</keyword>
<dbReference type="CDD" id="cd14014">
    <property type="entry name" value="STKc_PknB_like"/>
    <property type="match status" value="1"/>
</dbReference>
<dbReference type="InterPro" id="IPR000719">
    <property type="entry name" value="Prot_kinase_dom"/>
</dbReference>
<dbReference type="SMART" id="SM00028">
    <property type="entry name" value="TPR"/>
    <property type="match status" value="9"/>
</dbReference>
<comment type="caution">
    <text evidence="3">The sequence shown here is derived from an EMBL/GenBank/DDBJ whole genome shotgun (WGS) entry which is preliminary data.</text>
</comment>
<dbReference type="InterPro" id="IPR002477">
    <property type="entry name" value="Peptidoglycan-bd-like"/>
</dbReference>
<dbReference type="SMART" id="SM00220">
    <property type="entry name" value="S_TKc"/>
    <property type="match status" value="1"/>
</dbReference>
<dbReference type="SUPFAM" id="SSF81901">
    <property type="entry name" value="HCP-like"/>
    <property type="match status" value="8"/>
</dbReference>
<dbReference type="InterPro" id="IPR036366">
    <property type="entry name" value="PGBDSf"/>
</dbReference>
<feature type="domain" description="Protein kinase" evidence="2">
    <location>
        <begin position="26"/>
        <end position="327"/>
    </location>
</feature>
<dbReference type="GO" id="GO:0005524">
    <property type="term" value="F:ATP binding"/>
    <property type="evidence" value="ECO:0007669"/>
    <property type="project" value="InterPro"/>
</dbReference>
<proteinExistence type="predicted"/>
<dbReference type="SUPFAM" id="SSF47090">
    <property type="entry name" value="PGBD-like"/>
    <property type="match status" value="2"/>
</dbReference>
<evidence type="ECO:0000256" key="1">
    <source>
        <dbReference type="SAM" id="Phobius"/>
    </source>
</evidence>
<evidence type="ECO:0000259" key="2">
    <source>
        <dbReference type="PROSITE" id="PS50011"/>
    </source>
</evidence>
<accession>A0A9D1P835</accession>
<dbReference type="PROSITE" id="PS50011">
    <property type="entry name" value="PROTEIN_KINASE_DOM"/>
    <property type="match status" value="1"/>
</dbReference>
<dbReference type="Gene3D" id="1.25.40.10">
    <property type="entry name" value="Tetratricopeptide repeat domain"/>
    <property type="match status" value="9"/>
</dbReference>
<dbReference type="InterPro" id="IPR006597">
    <property type="entry name" value="Sel1-like"/>
</dbReference>
<name>A0A9D1P835_9FIRM</name>
<dbReference type="InterPro" id="IPR008271">
    <property type="entry name" value="Ser/Thr_kinase_AS"/>
</dbReference>
<dbReference type="SMART" id="SM00671">
    <property type="entry name" value="SEL1"/>
    <property type="match status" value="37"/>
</dbReference>